<reference evidence="3 4" key="1">
    <citation type="journal article" date="2012" name="J. Bacteriol.">
        <title>Genome Sequence of Gallaecimonas xiamenensis Type Strain 3-C-1.</title>
        <authorList>
            <person name="Lai Q."/>
            <person name="Wang L."/>
            <person name="Wang W."/>
            <person name="Shao Z."/>
        </authorList>
    </citation>
    <scope>NUCLEOTIDE SEQUENCE [LARGE SCALE GENOMIC DNA]</scope>
    <source>
        <strain evidence="3 4">3-C-1</strain>
    </source>
</reference>
<evidence type="ECO:0000256" key="1">
    <source>
        <dbReference type="SAM" id="MobiDB-lite"/>
    </source>
</evidence>
<name>K2J2B6_9GAMM</name>
<gene>
    <name evidence="3" type="ORF">B3C1_02885</name>
</gene>
<keyword evidence="2" id="KW-0812">Transmembrane</keyword>
<dbReference type="OrthoDB" id="5298497at2"/>
<keyword evidence="4" id="KW-1185">Reference proteome</keyword>
<accession>K2J2B6</accession>
<dbReference type="EMBL" id="AMRI01000003">
    <property type="protein sequence ID" value="EKE77116.1"/>
    <property type="molecule type" value="Genomic_DNA"/>
</dbReference>
<feature type="region of interest" description="Disordered" evidence="1">
    <location>
        <begin position="179"/>
        <end position="214"/>
    </location>
</feature>
<feature type="transmembrane region" description="Helical" evidence="2">
    <location>
        <begin position="30"/>
        <end position="52"/>
    </location>
</feature>
<keyword evidence="2" id="KW-0472">Membrane</keyword>
<evidence type="ECO:0000256" key="2">
    <source>
        <dbReference type="SAM" id="Phobius"/>
    </source>
</evidence>
<evidence type="ECO:0000313" key="3">
    <source>
        <dbReference type="EMBL" id="EKE77116.1"/>
    </source>
</evidence>
<dbReference type="AlphaFoldDB" id="K2J2B6"/>
<comment type="caution">
    <text evidence="3">The sequence shown here is derived from an EMBL/GenBank/DDBJ whole genome shotgun (WGS) entry which is preliminary data.</text>
</comment>
<organism evidence="3 4">
    <name type="scientific">Gallaecimonas xiamenensis 3-C-1</name>
    <dbReference type="NCBI Taxonomy" id="745411"/>
    <lineage>
        <taxon>Bacteria</taxon>
        <taxon>Pseudomonadati</taxon>
        <taxon>Pseudomonadota</taxon>
        <taxon>Gammaproteobacteria</taxon>
        <taxon>Enterobacterales</taxon>
        <taxon>Gallaecimonadaceae</taxon>
        <taxon>Gallaecimonas</taxon>
    </lineage>
</organism>
<feature type="transmembrane region" description="Helical" evidence="2">
    <location>
        <begin position="59"/>
        <end position="78"/>
    </location>
</feature>
<proteinExistence type="predicted"/>
<dbReference type="PANTHER" id="PTHR34351:SF1">
    <property type="entry name" value="SLR1927 PROTEIN"/>
    <property type="match status" value="1"/>
</dbReference>
<keyword evidence="2" id="KW-1133">Transmembrane helix</keyword>
<dbReference type="STRING" id="745411.B3C1_02885"/>
<evidence type="ECO:0000313" key="4">
    <source>
        <dbReference type="Proteomes" id="UP000006755"/>
    </source>
</evidence>
<sequence length="311" mass="35080">MTSWRQRWLGHFLARRQPPASHCQLSNANIYILPTPFGYAFLGVVMAIFLLGTNYQNNLVLLLAFFLVSLFTTCMYLTHRNLAGLSLSRLALKPQVAGDDLRLQVQVDGKSHWGIELRYGKGPVRLADVTGLERLVLLALPGRRGRYRPGRLTVACRYPLGLFRAWSYPDLDQELLLYPKPEPWPKGAQDSNKEGQGQDPGRGESDWQGLKSYQPGEPLRRVAWKQLAQGRGMWSKEFASPQQDNRWLRLAEVPGNHLEQRLSRLAWQVLDASRRQDLYGLDLGGQLLPLGAGPAHRDQCLAALACYGEKP</sequence>
<dbReference type="eggNOG" id="COG1721">
    <property type="taxonomic scope" value="Bacteria"/>
</dbReference>
<dbReference type="PATRIC" id="fig|745411.4.peg.565"/>
<dbReference type="PANTHER" id="PTHR34351">
    <property type="entry name" value="SLR1927 PROTEIN-RELATED"/>
    <property type="match status" value="1"/>
</dbReference>
<protein>
    <submittedName>
        <fullName evidence="3">Uncharacterized protein</fullName>
    </submittedName>
</protein>
<dbReference type="Proteomes" id="UP000006755">
    <property type="component" value="Unassembled WGS sequence"/>
</dbReference>
<dbReference type="RefSeq" id="WP_008482789.1">
    <property type="nucleotide sequence ID" value="NZ_AMRI01000003.1"/>
</dbReference>